<keyword evidence="2 3" id="KW-0833">Ubl conjugation pathway</keyword>
<evidence type="ECO:0000259" key="4">
    <source>
        <dbReference type="PROSITE" id="PS50237"/>
    </source>
</evidence>
<dbReference type="AlphaFoldDB" id="A0A6P6NIK2"/>
<dbReference type="GO" id="GO:0004842">
    <property type="term" value="F:ubiquitin-protein transferase activity"/>
    <property type="evidence" value="ECO:0007669"/>
    <property type="project" value="InterPro"/>
</dbReference>
<evidence type="ECO:0000313" key="6">
    <source>
        <dbReference type="RefSeq" id="XP_026108289.1"/>
    </source>
</evidence>
<gene>
    <name evidence="6" type="primary">LOC113080337</name>
</gene>
<sequence>MFVSEEIPLQAKDLCTLFDVDFSVQGSNRRDRENMTICFWRDWLIDIEEGECSPVTLEKVLEFTSGASTVPPLGFPHRPQIQFLHEGNRIFPEANTCILVLRLPLHSSYEAFKQHMIEGILQAPTFGLA</sequence>
<feature type="domain" description="HECT" evidence="4">
    <location>
        <begin position="59"/>
        <end position="129"/>
    </location>
</feature>
<dbReference type="GeneID" id="113080337"/>
<organism evidence="5 6">
    <name type="scientific">Carassius auratus</name>
    <name type="common">Goldfish</name>
    <dbReference type="NCBI Taxonomy" id="7957"/>
    <lineage>
        <taxon>Eukaryota</taxon>
        <taxon>Metazoa</taxon>
        <taxon>Chordata</taxon>
        <taxon>Craniata</taxon>
        <taxon>Vertebrata</taxon>
        <taxon>Euteleostomi</taxon>
        <taxon>Actinopterygii</taxon>
        <taxon>Neopterygii</taxon>
        <taxon>Teleostei</taxon>
        <taxon>Ostariophysi</taxon>
        <taxon>Cypriniformes</taxon>
        <taxon>Cyprinidae</taxon>
        <taxon>Cyprininae</taxon>
        <taxon>Carassius</taxon>
    </lineage>
</organism>
<keyword evidence="5" id="KW-1185">Reference proteome</keyword>
<evidence type="ECO:0000313" key="5">
    <source>
        <dbReference type="Proteomes" id="UP000515129"/>
    </source>
</evidence>
<proteinExistence type="predicted"/>
<dbReference type="Pfam" id="PF00632">
    <property type="entry name" value="HECT"/>
    <property type="match status" value="1"/>
</dbReference>
<dbReference type="InterPro" id="IPR035983">
    <property type="entry name" value="Hect_E3_ubiquitin_ligase"/>
</dbReference>
<dbReference type="KEGG" id="caua:113080337"/>
<keyword evidence="1" id="KW-0808">Transferase</keyword>
<evidence type="ECO:0000256" key="2">
    <source>
        <dbReference type="ARBA" id="ARBA00022786"/>
    </source>
</evidence>
<dbReference type="Proteomes" id="UP000515129">
    <property type="component" value="Unplaced"/>
</dbReference>
<name>A0A6P6NIK2_CARAU</name>
<reference evidence="6" key="1">
    <citation type="submission" date="2025-08" db="UniProtKB">
        <authorList>
            <consortium name="RefSeq"/>
        </authorList>
    </citation>
    <scope>IDENTIFICATION</scope>
    <source>
        <strain evidence="6">Wakin</strain>
        <tissue evidence="6">Muscle</tissue>
    </source>
</reference>
<protein>
    <submittedName>
        <fullName evidence="6">G2/M phase-specific E3 ubiquitin-protein ligase-like</fullName>
    </submittedName>
</protein>
<accession>A0A6P6NIK2</accession>
<evidence type="ECO:0000256" key="3">
    <source>
        <dbReference type="PROSITE-ProRule" id="PRU00104"/>
    </source>
</evidence>
<dbReference type="OrthoDB" id="2384350at2759"/>
<dbReference type="SUPFAM" id="SSF56204">
    <property type="entry name" value="Hect, E3 ligase catalytic domain"/>
    <property type="match status" value="1"/>
</dbReference>
<evidence type="ECO:0000256" key="1">
    <source>
        <dbReference type="ARBA" id="ARBA00022679"/>
    </source>
</evidence>
<dbReference type="InterPro" id="IPR000569">
    <property type="entry name" value="HECT_dom"/>
</dbReference>
<dbReference type="Gene3D" id="3.30.2410.10">
    <property type="entry name" value="Hect, E3 ligase catalytic domain"/>
    <property type="match status" value="1"/>
</dbReference>
<dbReference type="RefSeq" id="XP_026108289.1">
    <property type="nucleotide sequence ID" value="XM_026252504.1"/>
</dbReference>
<dbReference type="PROSITE" id="PS50237">
    <property type="entry name" value="HECT"/>
    <property type="match status" value="1"/>
</dbReference>
<feature type="active site" description="Glycyl thioester intermediate" evidence="3">
    <location>
        <position position="97"/>
    </location>
</feature>